<gene>
    <name evidence="3" type="ORF">BSZ36_12300</name>
</gene>
<dbReference type="SUPFAM" id="SSF51230">
    <property type="entry name" value="Single hybrid motif"/>
    <property type="match status" value="1"/>
</dbReference>
<dbReference type="Proteomes" id="UP000216446">
    <property type="component" value="Unassembled WGS sequence"/>
</dbReference>
<dbReference type="CDD" id="cd06850">
    <property type="entry name" value="biotinyl_domain"/>
    <property type="match status" value="1"/>
</dbReference>
<protein>
    <recommendedName>
        <fullName evidence="2">Lipoyl-binding domain-containing protein</fullName>
    </recommendedName>
</protein>
<organism evidence="3 4">
    <name type="scientific">Rubricoccus marinus</name>
    <dbReference type="NCBI Taxonomy" id="716817"/>
    <lineage>
        <taxon>Bacteria</taxon>
        <taxon>Pseudomonadati</taxon>
        <taxon>Rhodothermota</taxon>
        <taxon>Rhodothermia</taxon>
        <taxon>Rhodothermales</taxon>
        <taxon>Rubricoccaceae</taxon>
        <taxon>Rubricoccus</taxon>
    </lineage>
</organism>
<feature type="domain" description="Lipoyl-binding" evidence="2">
    <location>
        <begin position="91"/>
        <end position="169"/>
    </location>
</feature>
<dbReference type="EMBL" id="MQWB01000001">
    <property type="protein sequence ID" value="OZC03694.1"/>
    <property type="molecule type" value="Genomic_DNA"/>
</dbReference>
<dbReference type="InterPro" id="IPR011053">
    <property type="entry name" value="Single_hybrid_motif"/>
</dbReference>
<dbReference type="InParanoid" id="A0A259U1K0"/>
<dbReference type="PANTHER" id="PTHR45266:SF3">
    <property type="entry name" value="OXALOACETATE DECARBOXYLASE ALPHA CHAIN"/>
    <property type="match status" value="1"/>
</dbReference>
<dbReference type="Pfam" id="PF00364">
    <property type="entry name" value="Biotin_lipoyl"/>
    <property type="match status" value="1"/>
</dbReference>
<dbReference type="AlphaFoldDB" id="A0A259U1K0"/>
<keyword evidence="1" id="KW-0092">Biotin</keyword>
<name>A0A259U1K0_9BACT</name>
<evidence type="ECO:0000313" key="3">
    <source>
        <dbReference type="EMBL" id="OZC03694.1"/>
    </source>
</evidence>
<dbReference type="InterPro" id="IPR001882">
    <property type="entry name" value="Biotin_BS"/>
</dbReference>
<dbReference type="Gene3D" id="2.40.50.100">
    <property type="match status" value="1"/>
</dbReference>
<evidence type="ECO:0000313" key="4">
    <source>
        <dbReference type="Proteomes" id="UP000216446"/>
    </source>
</evidence>
<evidence type="ECO:0000256" key="1">
    <source>
        <dbReference type="ARBA" id="ARBA00023267"/>
    </source>
</evidence>
<dbReference type="InterPro" id="IPR050709">
    <property type="entry name" value="Biotin_Carboxyl_Carrier/Decarb"/>
</dbReference>
<dbReference type="PROSITE" id="PS50968">
    <property type="entry name" value="BIOTINYL_LIPOYL"/>
    <property type="match status" value="1"/>
</dbReference>
<accession>A0A259U1K0</accession>
<evidence type="ECO:0000259" key="2">
    <source>
        <dbReference type="PROSITE" id="PS50968"/>
    </source>
</evidence>
<dbReference type="FunFam" id="2.40.50.100:FF:000003">
    <property type="entry name" value="Acetyl-CoA carboxylase biotin carboxyl carrier protein"/>
    <property type="match status" value="1"/>
</dbReference>
<dbReference type="PROSITE" id="PS00188">
    <property type="entry name" value="BIOTIN"/>
    <property type="match status" value="1"/>
</dbReference>
<reference evidence="3 4" key="1">
    <citation type="submission" date="2016-11" db="EMBL/GenBank/DDBJ databases">
        <title>Study of marine rhodopsin-containing bacteria.</title>
        <authorList>
            <person name="Yoshizawa S."/>
            <person name="Kumagai Y."/>
            <person name="Kogure K."/>
        </authorList>
    </citation>
    <scope>NUCLEOTIDE SEQUENCE [LARGE SCALE GENOMIC DNA]</scope>
    <source>
        <strain evidence="3 4">SG-29</strain>
    </source>
</reference>
<dbReference type="OrthoDB" id="9812676at2"/>
<comment type="caution">
    <text evidence="3">The sequence shown here is derived from an EMBL/GenBank/DDBJ whole genome shotgun (WGS) entry which is preliminary data.</text>
</comment>
<dbReference type="InterPro" id="IPR000089">
    <property type="entry name" value="Biotin_lipoyl"/>
</dbReference>
<proteinExistence type="predicted"/>
<dbReference type="PANTHER" id="PTHR45266">
    <property type="entry name" value="OXALOACETATE DECARBOXYLASE ALPHA CHAIN"/>
    <property type="match status" value="1"/>
</dbReference>
<dbReference type="RefSeq" id="WP_094549340.1">
    <property type="nucleotide sequence ID" value="NZ_MQWB01000001.1"/>
</dbReference>
<keyword evidence="4" id="KW-1185">Reference proteome</keyword>
<sequence>MQFPSGPLQARTGDHTFTVERDGDTLLVNGEASDARVVRLDDHAVLFTENGKTTVVGIERQDDGSVIATVNGKRIPVEIKTATDLLLESFGMDAGASTADREIRAPMPGLVLRVLVKPGDAVEAGQGVAVLEAMKMENELKAPAAGTVAAVHAEAGAAVGKNDLLIELGE</sequence>